<reference evidence="1 2" key="1">
    <citation type="submission" date="2019-02" db="EMBL/GenBank/DDBJ databases">
        <title>WGS of Pseudoxanthomonas species novum from clinical isolates.</title>
        <authorList>
            <person name="Bernier A.-M."/>
            <person name="Bernard K."/>
            <person name="Vachon A."/>
        </authorList>
    </citation>
    <scope>NUCLEOTIDE SEQUENCE [LARGE SCALE GENOMIC DNA]</scope>
    <source>
        <strain evidence="1 2">NML140781</strain>
    </source>
</reference>
<dbReference type="EMBL" id="SHMF01000001">
    <property type="protein sequence ID" value="TAA37242.1"/>
    <property type="molecule type" value="Genomic_DNA"/>
</dbReference>
<dbReference type="Proteomes" id="UP000292087">
    <property type="component" value="Unassembled WGS sequence"/>
</dbReference>
<protein>
    <submittedName>
        <fullName evidence="1">Uncharacterized protein</fullName>
    </submittedName>
</protein>
<accession>A0A4Q8LXR8</accession>
<proteinExistence type="predicted"/>
<evidence type="ECO:0000313" key="1">
    <source>
        <dbReference type="EMBL" id="TAA37242.1"/>
    </source>
</evidence>
<comment type="caution">
    <text evidence="1">The sequence shown here is derived from an EMBL/GenBank/DDBJ whole genome shotgun (WGS) entry which is preliminary data.</text>
</comment>
<organism evidence="1 2">
    <name type="scientific">Pseudoxanthomonas winnipegensis</name>
    <dbReference type="NCBI Taxonomy" id="2480810"/>
    <lineage>
        <taxon>Bacteria</taxon>
        <taxon>Pseudomonadati</taxon>
        <taxon>Pseudomonadota</taxon>
        <taxon>Gammaproteobacteria</taxon>
        <taxon>Lysobacterales</taxon>
        <taxon>Lysobacteraceae</taxon>
        <taxon>Pseudoxanthomonas</taxon>
    </lineage>
</organism>
<name>A0A4Q8LXR8_9GAMM</name>
<dbReference type="AlphaFoldDB" id="A0A4Q8LXR8"/>
<sequence length="179" mass="18868">MEITNSHTGPLGLPDGTILAPGIPTKVENWPQMKKNAVVRAWLEAKVLNESKDGTYVAVLIGTDIFPSEIEISEGKTVALGDVVAQSHTDSGLSLEDWNSLPSAERDAKIGATVDQLKSAAAAEAVEKAKAAKQADQDRAALYAKLDALGVTYDKRTGTAKLQAALEEAEKAKAAKNEG</sequence>
<dbReference type="RefSeq" id="WP_130522275.1">
    <property type="nucleotide sequence ID" value="NZ_SHLZ01000001.1"/>
</dbReference>
<gene>
    <name evidence="1" type="ORF">EA656_00765</name>
</gene>
<evidence type="ECO:0000313" key="2">
    <source>
        <dbReference type="Proteomes" id="UP000292087"/>
    </source>
</evidence>